<dbReference type="Gene3D" id="2.60.40.420">
    <property type="entry name" value="Cupredoxins - blue copper proteins"/>
    <property type="match status" value="3"/>
</dbReference>
<dbReference type="FunFam" id="2.60.40.420:FF:000045">
    <property type="entry name" value="Laccase 2"/>
    <property type="match status" value="1"/>
</dbReference>
<comment type="similarity">
    <text evidence="1">Belongs to the multicopper oxidase family.</text>
</comment>
<dbReference type="InterPro" id="IPR011706">
    <property type="entry name" value="Cu-oxidase_C"/>
</dbReference>
<dbReference type="InterPro" id="IPR045087">
    <property type="entry name" value="Cu-oxidase_fam"/>
</dbReference>
<evidence type="ECO:0000313" key="11">
    <source>
        <dbReference type="Proteomes" id="UP000298327"/>
    </source>
</evidence>
<dbReference type="InterPro" id="IPR011707">
    <property type="entry name" value="Cu-oxidase-like_N"/>
</dbReference>
<dbReference type="PROSITE" id="PS00079">
    <property type="entry name" value="MULTICOPPER_OXIDASE1"/>
    <property type="match status" value="1"/>
</dbReference>
<feature type="domain" description="Plastocyanin-like" evidence="8">
    <location>
        <begin position="424"/>
        <end position="545"/>
    </location>
</feature>
<dbReference type="PANTHER" id="PTHR11709">
    <property type="entry name" value="MULTI-COPPER OXIDASE"/>
    <property type="match status" value="1"/>
</dbReference>
<dbReference type="OrthoDB" id="2121828at2759"/>
<keyword evidence="4" id="KW-0186">Copper</keyword>
<gene>
    <name evidence="10" type="ORF">EVG20_g4598</name>
</gene>
<evidence type="ECO:0000256" key="6">
    <source>
        <dbReference type="ARBA" id="ARBA00023180"/>
    </source>
</evidence>
<dbReference type="GO" id="GO:0005507">
    <property type="term" value="F:copper ion binding"/>
    <property type="evidence" value="ECO:0007669"/>
    <property type="project" value="InterPro"/>
</dbReference>
<dbReference type="SUPFAM" id="SSF49503">
    <property type="entry name" value="Cupredoxins"/>
    <property type="match status" value="3"/>
</dbReference>
<dbReference type="InterPro" id="IPR033138">
    <property type="entry name" value="Cu_oxidase_CS"/>
</dbReference>
<dbReference type="Proteomes" id="UP000298327">
    <property type="component" value="Unassembled WGS sequence"/>
</dbReference>
<reference evidence="10 11" key="1">
    <citation type="submission" date="2019-02" db="EMBL/GenBank/DDBJ databases">
        <title>Genome sequencing of the rare red list fungi Dentipellis fragilis.</title>
        <authorList>
            <person name="Buettner E."/>
            <person name="Kellner H."/>
        </authorList>
    </citation>
    <scope>NUCLEOTIDE SEQUENCE [LARGE SCALE GENOMIC DNA]</scope>
    <source>
        <strain evidence="10 11">DSM 105465</strain>
    </source>
</reference>
<dbReference type="Pfam" id="PF00394">
    <property type="entry name" value="Cu-oxidase"/>
    <property type="match status" value="1"/>
</dbReference>
<organism evidence="10 11">
    <name type="scientific">Dentipellis fragilis</name>
    <dbReference type="NCBI Taxonomy" id="205917"/>
    <lineage>
        <taxon>Eukaryota</taxon>
        <taxon>Fungi</taxon>
        <taxon>Dikarya</taxon>
        <taxon>Basidiomycota</taxon>
        <taxon>Agaricomycotina</taxon>
        <taxon>Agaricomycetes</taxon>
        <taxon>Russulales</taxon>
        <taxon>Hericiaceae</taxon>
        <taxon>Dentipellis</taxon>
    </lineage>
</organism>
<evidence type="ECO:0000256" key="5">
    <source>
        <dbReference type="ARBA" id="ARBA00023157"/>
    </source>
</evidence>
<evidence type="ECO:0000259" key="8">
    <source>
        <dbReference type="Pfam" id="PF07731"/>
    </source>
</evidence>
<dbReference type="AlphaFoldDB" id="A0A4Y9YXK3"/>
<dbReference type="Pfam" id="PF07731">
    <property type="entry name" value="Cu-oxidase_2"/>
    <property type="match status" value="1"/>
</dbReference>
<dbReference type="Pfam" id="PF07732">
    <property type="entry name" value="Cu-oxidase_3"/>
    <property type="match status" value="1"/>
</dbReference>
<name>A0A4Y9YXK3_9AGAM</name>
<dbReference type="CDD" id="cd13903">
    <property type="entry name" value="CuRO_3_Tv-LCC_like"/>
    <property type="match status" value="1"/>
</dbReference>
<evidence type="ECO:0000256" key="3">
    <source>
        <dbReference type="ARBA" id="ARBA00023002"/>
    </source>
</evidence>
<dbReference type="EMBL" id="SEOQ01000243">
    <property type="protein sequence ID" value="TFY66487.1"/>
    <property type="molecule type" value="Genomic_DNA"/>
</dbReference>
<keyword evidence="3" id="KW-0560">Oxidoreductase</keyword>
<evidence type="ECO:0000256" key="1">
    <source>
        <dbReference type="ARBA" id="ARBA00010609"/>
    </source>
</evidence>
<evidence type="ECO:0000259" key="9">
    <source>
        <dbReference type="Pfam" id="PF07732"/>
    </source>
</evidence>
<dbReference type="PANTHER" id="PTHR11709:SF511">
    <property type="entry name" value="LACCASE"/>
    <property type="match status" value="1"/>
</dbReference>
<evidence type="ECO:0000313" key="10">
    <source>
        <dbReference type="EMBL" id="TFY66487.1"/>
    </source>
</evidence>
<protein>
    <recommendedName>
        <fullName evidence="12">Laccase</fullName>
    </recommendedName>
</protein>
<dbReference type="GO" id="GO:0016491">
    <property type="term" value="F:oxidoreductase activity"/>
    <property type="evidence" value="ECO:0007669"/>
    <property type="project" value="UniProtKB-KW"/>
</dbReference>
<evidence type="ECO:0000256" key="2">
    <source>
        <dbReference type="ARBA" id="ARBA00022723"/>
    </source>
</evidence>
<keyword evidence="2" id="KW-0479">Metal-binding</keyword>
<keyword evidence="6" id="KW-0325">Glycoprotein</keyword>
<keyword evidence="5" id="KW-1015">Disulfide bond</keyword>
<dbReference type="InterPro" id="IPR001117">
    <property type="entry name" value="Cu-oxidase_2nd"/>
</dbReference>
<dbReference type="STRING" id="205917.A0A4Y9YXK3"/>
<sequence>MNIVIGDQRDLADILESPSLDTLHGRDQVSLFIPQLRSSYAMCLWPIRVQCGARDEMLFPRSISAVLSVLGATRAFASLGPVTDLRIVNSQIHPDGFIRDAVVAEDVFPGPIIKGKKGDSFLINVINELRDPRMVTSTSVHWHGLFQHGTNDMDGVAFVTQCPISPNDSFQYKFSSTDQTGTYWYHSHIAAQYCDGLRGPLVIYDPHDPHASLYDIDDDSTVLTIADWYHVPSPEAGIVPIFDSTLINGLGRSVDGPRSPLAVVSVTPGKRYRFRLLNMACEPNYNFTIDGHSMTVIEADGVNVQPYVVDFIQIYASQRYSFILNANQTIGNYWIRAAPNIGTQTFDGGLNSAILRYTGAPNADPNTNSRPSTRPLLETNLHPLVAKPAPGTPEPGGADIRIELAVSVVDNVTKFAINGATFEPPTVPVLLQILSGAKQASELMPAGSLYNLPANKTVEINIPGGAIGGGHPIHLHGHNFAVVRSAGSDALNYRTPIWRDTVNMGETVLDNATIRFTTDNPGPWFLHCHIDWHLQAGFAVVMAEDMPNISKVDNPTHAWKDLMRG</sequence>
<evidence type="ECO:0008006" key="12">
    <source>
        <dbReference type="Google" id="ProtNLM"/>
    </source>
</evidence>
<proteinExistence type="inferred from homology"/>
<evidence type="ECO:0000259" key="7">
    <source>
        <dbReference type="Pfam" id="PF00394"/>
    </source>
</evidence>
<keyword evidence="11" id="KW-1185">Reference proteome</keyword>
<feature type="domain" description="Plastocyanin-like" evidence="9">
    <location>
        <begin position="89"/>
        <end position="207"/>
    </location>
</feature>
<feature type="domain" description="Plastocyanin-like" evidence="7">
    <location>
        <begin position="220"/>
        <end position="360"/>
    </location>
</feature>
<dbReference type="InterPro" id="IPR008972">
    <property type="entry name" value="Cupredoxin"/>
</dbReference>
<evidence type="ECO:0000256" key="4">
    <source>
        <dbReference type="ARBA" id="ARBA00023008"/>
    </source>
</evidence>
<dbReference type="CDD" id="cd13856">
    <property type="entry name" value="CuRO_1_Tv-LCC_like"/>
    <property type="match status" value="1"/>
</dbReference>
<accession>A0A4Y9YXK3</accession>
<comment type="caution">
    <text evidence="10">The sequence shown here is derived from an EMBL/GenBank/DDBJ whole genome shotgun (WGS) entry which is preliminary data.</text>
</comment>